<proteinExistence type="predicted"/>
<evidence type="ECO:0000313" key="1">
    <source>
        <dbReference type="EMBL" id="WAR27381.1"/>
    </source>
</evidence>
<gene>
    <name evidence="1" type="ORF">MAR_013085</name>
</gene>
<sequence>MHVHMNPNDCKKSRSLPNDDLPTEWQWNRPSQVWLKSLHFSGNCRDSQDFCCVHIVSRTKYIYNMSGLSEGEIEDIAMIRNTEYITHGLISKHTFAYLSLQESDLYAGFGTKTKHFSLAAEIFLEKNALGK</sequence>
<dbReference type="Proteomes" id="UP001164746">
    <property type="component" value="Chromosome 15"/>
</dbReference>
<protein>
    <submittedName>
        <fullName evidence="1">Uncharacterized protein</fullName>
    </submittedName>
</protein>
<organism evidence="1 2">
    <name type="scientific">Mya arenaria</name>
    <name type="common">Soft-shell clam</name>
    <dbReference type="NCBI Taxonomy" id="6604"/>
    <lineage>
        <taxon>Eukaryota</taxon>
        <taxon>Metazoa</taxon>
        <taxon>Spiralia</taxon>
        <taxon>Lophotrochozoa</taxon>
        <taxon>Mollusca</taxon>
        <taxon>Bivalvia</taxon>
        <taxon>Autobranchia</taxon>
        <taxon>Heteroconchia</taxon>
        <taxon>Euheterodonta</taxon>
        <taxon>Imparidentia</taxon>
        <taxon>Neoheterodontei</taxon>
        <taxon>Myida</taxon>
        <taxon>Myoidea</taxon>
        <taxon>Myidae</taxon>
        <taxon>Mya</taxon>
    </lineage>
</organism>
<keyword evidence="2" id="KW-1185">Reference proteome</keyword>
<name>A0ABY7G2Y6_MYAAR</name>
<accession>A0ABY7G2Y6</accession>
<evidence type="ECO:0000313" key="2">
    <source>
        <dbReference type="Proteomes" id="UP001164746"/>
    </source>
</evidence>
<reference evidence="1" key="1">
    <citation type="submission" date="2022-11" db="EMBL/GenBank/DDBJ databases">
        <title>Centuries of genome instability and evolution in soft-shell clam transmissible cancer (bioRxiv).</title>
        <authorList>
            <person name="Hart S.F.M."/>
            <person name="Yonemitsu M.A."/>
            <person name="Giersch R.M."/>
            <person name="Beal B.F."/>
            <person name="Arriagada G."/>
            <person name="Davis B.W."/>
            <person name="Ostrander E.A."/>
            <person name="Goff S.P."/>
            <person name="Metzger M.J."/>
        </authorList>
    </citation>
    <scope>NUCLEOTIDE SEQUENCE</scope>
    <source>
        <strain evidence="1">MELC-2E11</strain>
        <tissue evidence="1">Siphon/mantle</tissue>
    </source>
</reference>
<dbReference type="EMBL" id="CP111026">
    <property type="protein sequence ID" value="WAR27381.1"/>
    <property type="molecule type" value="Genomic_DNA"/>
</dbReference>